<keyword evidence="2" id="KW-0378">Hydrolase</keyword>
<sequence length="351" mass="39310">MISQLKQLQLPKHYQSDQARDSAYFLSNINSLQQEAEAWKKQYSLKPIGSDRTKVHLLIIDDQIDFSFPSGSLYVAGRSGTGAMDAQDRMVQFIYHNLHLISYITCTLDTHIPFQIFFTCAHVRSDGTHPAPHTIITADDYKKGIYQPNPQMAKQLQADPIWLQRQFTHYCEQLEATGKYQLYLWPYHCLLGSLGHNLSGVIDVARLFHSFTRGADNIPTIKGGNPLTEHYSIFAPEVSSCWDGRPIPGAQKNTKLIKTLLDYDVVIMAGLASSHCVKESIADFLGEIQLKDPALAKKVYILRDCTAPVVIPGGPDFTDDAERALETFQNAGMHVVSSSEPIESWPNINLS</sequence>
<dbReference type="PANTHER" id="PTHR11080:SF2">
    <property type="entry name" value="LD05707P"/>
    <property type="match status" value="1"/>
</dbReference>
<dbReference type="Gene3D" id="3.40.50.850">
    <property type="entry name" value="Isochorismatase-like"/>
    <property type="match status" value="1"/>
</dbReference>
<dbReference type="SUPFAM" id="SSF52499">
    <property type="entry name" value="Isochorismatase-like hydrolases"/>
    <property type="match status" value="1"/>
</dbReference>
<reference evidence="3 4" key="1">
    <citation type="submission" date="2024-09" db="EMBL/GenBank/DDBJ databases">
        <title>Laminarin stimulates single cell rates of sulfate reduction while oxygen inhibits transcriptomic activity in coastal marine sediment.</title>
        <authorList>
            <person name="Lindsay M."/>
            <person name="Orcutt B."/>
            <person name="Emerson D."/>
            <person name="Stepanauskas R."/>
            <person name="D'Angelo T."/>
        </authorList>
    </citation>
    <scope>NUCLEOTIDE SEQUENCE [LARGE SCALE GENOMIC DNA]</scope>
    <source>
        <strain evidence="3">SAG AM-311-K15</strain>
    </source>
</reference>
<dbReference type="InterPro" id="IPR052347">
    <property type="entry name" value="Isochorismatase_Nicotinamidase"/>
</dbReference>
<keyword evidence="4" id="KW-1185">Reference proteome</keyword>
<gene>
    <name evidence="3" type="ORF">ACFL27_28940</name>
</gene>
<comment type="similarity">
    <text evidence="1">Belongs to the isochorismatase family.</text>
</comment>
<comment type="caution">
    <text evidence="3">The sequence shown here is derived from an EMBL/GenBank/DDBJ whole genome shotgun (WGS) entry which is preliminary data.</text>
</comment>
<evidence type="ECO:0000313" key="3">
    <source>
        <dbReference type="EMBL" id="MFC1854230.1"/>
    </source>
</evidence>
<evidence type="ECO:0000256" key="2">
    <source>
        <dbReference type="ARBA" id="ARBA00022801"/>
    </source>
</evidence>
<proteinExistence type="inferred from homology"/>
<organism evidence="3 4">
    <name type="scientific">candidate division CSSED10-310 bacterium</name>
    <dbReference type="NCBI Taxonomy" id="2855610"/>
    <lineage>
        <taxon>Bacteria</taxon>
        <taxon>Bacteria division CSSED10-310</taxon>
    </lineage>
</organism>
<evidence type="ECO:0000313" key="4">
    <source>
        <dbReference type="Proteomes" id="UP001594351"/>
    </source>
</evidence>
<dbReference type="Proteomes" id="UP001594351">
    <property type="component" value="Unassembled WGS sequence"/>
</dbReference>
<evidence type="ECO:0000256" key="1">
    <source>
        <dbReference type="ARBA" id="ARBA00006336"/>
    </source>
</evidence>
<dbReference type="InterPro" id="IPR036380">
    <property type="entry name" value="Isochorismatase-like_sf"/>
</dbReference>
<dbReference type="PANTHER" id="PTHR11080">
    <property type="entry name" value="PYRAZINAMIDASE/NICOTINAMIDASE"/>
    <property type="match status" value="1"/>
</dbReference>
<accession>A0ABV6Z703</accession>
<name>A0ABV6Z703_UNCC1</name>
<dbReference type="EMBL" id="JBHPBY010000782">
    <property type="protein sequence ID" value="MFC1854230.1"/>
    <property type="molecule type" value="Genomic_DNA"/>
</dbReference>
<protein>
    <submittedName>
        <fullName evidence="3">Nicotinamidase</fullName>
    </submittedName>
</protein>